<evidence type="ECO:0000256" key="1">
    <source>
        <dbReference type="SAM" id="MobiDB-lite"/>
    </source>
</evidence>
<dbReference type="STRING" id="249408.BOO71_0003652"/>
<evidence type="ECO:0008006" key="4">
    <source>
        <dbReference type="Google" id="ProtNLM"/>
    </source>
</evidence>
<gene>
    <name evidence="2" type="ORF">BOO71_0003652</name>
</gene>
<comment type="caution">
    <text evidence="2">The sequence shown here is derived from an EMBL/GenBank/DDBJ whole genome shotgun (WGS) entry which is preliminary data.</text>
</comment>
<reference evidence="2 3" key="1">
    <citation type="submission" date="2017-01" db="EMBL/GenBank/DDBJ databases">
        <title>Genome Analysis of Deinococcus marmoris KOPRI26562.</title>
        <authorList>
            <person name="Kim J.H."/>
            <person name="Oh H.-M."/>
        </authorList>
    </citation>
    <scope>NUCLEOTIDE SEQUENCE [LARGE SCALE GENOMIC DNA]</scope>
    <source>
        <strain evidence="2 3">KOPRI26562</strain>
    </source>
</reference>
<dbReference type="RefSeq" id="WP_075831103.1">
    <property type="nucleotide sequence ID" value="NZ_MSTI01000040.1"/>
</dbReference>
<dbReference type="OrthoDB" id="71262at2"/>
<evidence type="ECO:0000313" key="3">
    <source>
        <dbReference type="Proteomes" id="UP000186607"/>
    </source>
</evidence>
<keyword evidence="3" id="KW-1185">Reference proteome</keyword>
<feature type="region of interest" description="Disordered" evidence="1">
    <location>
        <begin position="92"/>
        <end position="112"/>
    </location>
</feature>
<protein>
    <recommendedName>
        <fullName evidence="4">HTH cro/C1-type domain-containing protein</fullName>
    </recommendedName>
</protein>
<dbReference type="Proteomes" id="UP000186607">
    <property type="component" value="Unassembled WGS sequence"/>
</dbReference>
<proteinExistence type="predicted"/>
<name>A0A1U7P1Z5_9DEIO</name>
<sequence length="124" mass="13324">MGLQMNLGAFLQRRGISAYRLVKATEGRLAPATVYGLASKPAQRIDLATVGTMLEALSELTGSAVLFQDVLEPVSAAEAVRREDARARIAAPRRSGRFEGSSEAVPEGDWSVPDQLAELRGRDL</sequence>
<evidence type="ECO:0000313" key="2">
    <source>
        <dbReference type="EMBL" id="OLV19192.1"/>
    </source>
</evidence>
<organism evidence="2 3">
    <name type="scientific">Deinococcus marmoris</name>
    <dbReference type="NCBI Taxonomy" id="249408"/>
    <lineage>
        <taxon>Bacteria</taxon>
        <taxon>Thermotogati</taxon>
        <taxon>Deinococcota</taxon>
        <taxon>Deinococci</taxon>
        <taxon>Deinococcales</taxon>
        <taxon>Deinococcaceae</taxon>
        <taxon>Deinococcus</taxon>
    </lineage>
</organism>
<dbReference type="AlphaFoldDB" id="A0A1U7P1Z5"/>
<accession>A0A1U7P1Z5</accession>
<dbReference type="EMBL" id="MSTI01000040">
    <property type="protein sequence ID" value="OLV19192.1"/>
    <property type="molecule type" value="Genomic_DNA"/>
</dbReference>